<dbReference type="Proteomes" id="UP001345219">
    <property type="component" value="Chromosome 14"/>
</dbReference>
<sequence length="271" mass="29838">MTSQRGIHLIQDQNLNLSFSVGPVPVGGNVNGPKVQKRGPAGGRKPLGDLSNAGKQLSVRQTFKKSSAKGLDVIQEITVDSSKIKSNATRKRRITKTTDKAQSTSKKALTDISIPEKFCAPEALKINTSKKLGVLAEDSILADAIAEEQFHHNHEECIKMQTCAMNKDCFLETLGLDKGLKNGLPRQFTSPWISPVSSKLKPDSPMKGYMQYEEVADMETANQSPLRLEVPSDLDSPNPCQTPSPEQYSHWKKDLECVDFTLTETPNPFKT</sequence>
<feature type="region of interest" description="Disordered" evidence="1">
    <location>
        <begin position="220"/>
        <end position="247"/>
    </location>
</feature>
<accession>A0AAN7LCM9</accession>
<keyword evidence="3" id="KW-1185">Reference proteome</keyword>
<gene>
    <name evidence="2" type="ORF">SAY87_018604</name>
</gene>
<protein>
    <submittedName>
        <fullName evidence="2">Uncharacterized protein</fullName>
    </submittedName>
</protein>
<dbReference type="InterPro" id="IPR039326">
    <property type="entry name" value="Patronus"/>
</dbReference>
<organism evidence="2 3">
    <name type="scientific">Trapa incisa</name>
    <dbReference type="NCBI Taxonomy" id="236973"/>
    <lineage>
        <taxon>Eukaryota</taxon>
        <taxon>Viridiplantae</taxon>
        <taxon>Streptophyta</taxon>
        <taxon>Embryophyta</taxon>
        <taxon>Tracheophyta</taxon>
        <taxon>Spermatophyta</taxon>
        <taxon>Magnoliopsida</taxon>
        <taxon>eudicotyledons</taxon>
        <taxon>Gunneridae</taxon>
        <taxon>Pentapetalae</taxon>
        <taxon>rosids</taxon>
        <taxon>malvids</taxon>
        <taxon>Myrtales</taxon>
        <taxon>Lythraceae</taxon>
        <taxon>Trapa</taxon>
    </lineage>
</organism>
<evidence type="ECO:0000313" key="3">
    <source>
        <dbReference type="Proteomes" id="UP001345219"/>
    </source>
</evidence>
<dbReference type="PANTHER" id="PTHR35125:SF2">
    <property type="entry name" value="PROTEIN PATRONUS 2-LIKE"/>
    <property type="match status" value="1"/>
</dbReference>
<dbReference type="PANTHER" id="PTHR35125">
    <property type="entry name" value="NEURON NAVIGATOR 1-LIKE-RELATED"/>
    <property type="match status" value="1"/>
</dbReference>
<name>A0AAN7LCM9_9MYRT</name>
<proteinExistence type="predicted"/>
<feature type="region of interest" description="Disordered" evidence="1">
    <location>
        <begin position="28"/>
        <end position="52"/>
    </location>
</feature>
<feature type="compositionally biased region" description="Polar residues" evidence="1">
    <location>
        <begin position="238"/>
        <end position="247"/>
    </location>
</feature>
<evidence type="ECO:0000256" key="1">
    <source>
        <dbReference type="SAM" id="MobiDB-lite"/>
    </source>
</evidence>
<dbReference type="AlphaFoldDB" id="A0AAN7LCM9"/>
<reference evidence="2 3" key="1">
    <citation type="journal article" date="2023" name="Hortic Res">
        <title>Pangenome of water caltrop reveals structural variations and asymmetric subgenome divergence after allopolyploidization.</title>
        <authorList>
            <person name="Zhang X."/>
            <person name="Chen Y."/>
            <person name="Wang L."/>
            <person name="Yuan Y."/>
            <person name="Fang M."/>
            <person name="Shi L."/>
            <person name="Lu R."/>
            <person name="Comes H.P."/>
            <person name="Ma Y."/>
            <person name="Chen Y."/>
            <person name="Huang G."/>
            <person name="Zhou Y."/>
            <person name="Zheng Z."/>
            <person name="Qiu Y."/>
        </authorList>
    </citation>
    <scope>NUCLEOTIDE SEQUENCE [LARGE SCALE GENOMIC DNA]</scope>
    <source>
        <tissue evidence="2">Roots</tissue>
    </source>
</reference>
<evidence type="ECO:0000313" key="2">
    <source>
        <dbReference type="EMBL" id="KAK4778417.1"/>
    </source>
</evidence>
<comment type="caution">
    <text evidence="2">The sequence shown here is derived from an EMBL/GenBank/DDBJ whole genome shotgun (WGS) entry which is preliminary data.</text>
</comment>
<dbReference type="EMBL" id="JAXIOK010000002">
    <property type="protein sequence ID" value="KAK4778417.1"/>
    <property type="molecule type" value="Genomic_DNA"/>
</dbReference>
<dbReference type="GO" id="GO:0007346">
    <property type="term" value="P:regulation of mitotic cell cycle"/>
    <property type="evidence" value="ECO:0007669"/>
    <property type="project" value="InterPro"/>
</dbReference>